<dbReference type="OrthoDB" id="5484143at2"/>
<dbReference type="Pfam" id="PF08240">
    <property type="entry name" value="ADH_N"/>
    <property type="match status" value="1"/>
</dbReference>
<sequence length="347" mass="37405">MYALIKETKAFGAEYREVEEKSLAAGEIRIAVEAAAICGTDIHYYKWDQAAENFASAFNVELPLILGHEFAGSIVEVGPGVEDKKVGDRVAIETHIPCGKCYQCQNGDAHNCNSTGIYGTTCDGAFADFAIAPASVAFKLPPSIETAEGALFEPAGVAMRGIDEANIKPGETVLIYGCGPIAIFAIQMARVCGAGTVIAVDINGYRVDMARKFGAVGINSTKDDVYSEVMRIAAARGGVDVVLELTGSPAVYKTVFDLIRREGRLVTIGHPPGEVPINFTKNVNLKGLSVKGIFGRRIWNTWWQLSGLVAGKKLDLMSVVTHRYKYEQHQEAFDMTAGNAGKILFMK</sequence>
<dbReference type="InterPro" id="IPR011032">
    <property type="entry name" value="GroES-like_sf"/>
</dbReference>
<evidence type="ECO:0000256" key="1">
    <source>
        <dbReference type="ARBA" id="ARBA00022723"/>
    </source>
</evidence>
<dbReference type="InterPro" id="IPR013149">
    <property type="entry name" value="ADH-like_C"/>
</dbReference>
<dbReference type="PANTHER" id="PTHR43401:SF2">
    <property type="entry name" value="L-THREONINE 3-DEHYDROGENASE"/>
    <property type="match status" value="1"/>
</dbReference>
<dbReference type="InterPro" id="IPR020843">
    <property type="entry name" value="ER"/>
</dbReference>
<dbReference type="InterPro" id="IPR002328">
    <property type="entry name" value="ADH_Zn_CS"/>
</dbReference>
<proteinExistence type="inferred from homology"/>
<dbReference type="AlphaFoldDB" id="A0A1G7Z2R5"/>
<accession>A0A1G7Z2R5</accession>
<dbReference type="SUPFAM" id="SSF51735">
    <property type="entry name" value="NAD(P)-binding Rossmann-fold domains"/>
    <property type="match status" value="1"/>
</dbReference>
<protein>
    <submittedName>
        <fullName evidence="6">Threonine 3-dehydrogenase</fullName>
    </submittedName>
</protein>
<keyword evidence="7" id="KW-1185">Reference proteome</keyword>
<dbReference type="InterPro" id="IPR050129">
    <property type="entry name" value="Zn_alcohol_dh"/>
</dbReference>
<dbReference type="PANTHER" id="PTHR43401">
    <property type="entry name" value="L-THREONINE 3-DEHYDROGENASE"/>
    <property type="match status" value="1"/>
</dbReference>
<evidence type="ECO:0000313" key="7">
    <source>
        <dbReference type="Proteomes" id="UP000198607"/>
    </source>
</evidence>
<comment type="similarity">
    <text evidence="4">Belongs to the zinc-containing alcohol dehydrogenase family.</text>
</comment>
<dbReference type="PROSITE" id="PS00059">
    <property type="entry name" value="ADH_ZINC"/>
    <property type="match status" value="1"/>
</dbReference>
<evidence type="ECO:0000256" key="2">
    <source>
        <dbReference type="ARBA" id="ARBA00022833"/>
    </source>
</evidence>
<feature type="domain" description="Enoyl reductase (ER)" evidence="5">
    <location>
        <begin position="12"/>
        <end position="345"/>
    </location>
</feature>
<keyword evidence="3" id="KW-0560">Oxidoreductase</keyword>
<gene>
    <name evidence="6" type="ORF">SAMN05660652_01044</name>
</gene>
<dbReference type="SMART" id="SM00829">
    <property type="entry name" value="PKS_ER"/>
    <property type="match status" value="1"/>
</dbReference>
<dbReference type="EMBL" id="FNCY01000003">
    <property type="protein sequence ID" value="SDH02480.1"/>
    <property type="molecule type" value="Genomic_DNA"/>
</dbReference>
<evidence type="ECO:0000256" key="3">
    <source>
        <dbReference type="ARBA" id="ARBA00023002"/>
    </source>
</evidence>
<dbReference type="Gene3D" id="3.90.180.10">
    <property type="entry name" value="Medium-chain alcohol dehydrogenases, catalytic domain"/>
    <property type="match status" value="1"/>
</dbReference>
<evidence type="ECO:0000313" key="6">
    <source>
        <dbReference type="EMBL" id="SDH02480.1"/>
    </source>
</evidence>
<dbReference type="InterPro" id="IPR036291">
    <property type="entry name" value="NAD(P)-bd_dom_sf"/>
</dbReference>
<keyword evidence="2 4" id="KW-0862">Zinc</keyword>
<dbReference type="SUPFAM" id="SSF50129">
    <property type="entry name" value="GroES-like"/>
    <property type="match status" value="1"/>
</dbReference>
<dbReference type="Pfam" id="PF00107">
    <property type="entry name" value="ADH_zinc_N"/>
    <property type="match status" value="1"/>
</dbReference>
<dbReference type="Proteomes" id="UP000198607">
    <property type="component" value="Unassembled WGS sequence"/>
</dbReference>
<dbReference type="GO" id="GO:0008270">
    <property type="term" value="F:zinc ion binding"/>
    <property type="evidence" value="ECO:0007669"/>
    <property type="project" value="InterPro"/>
</dbReference>
<organism evidence="6 7">
    <name type="scientific">Propionivibrio dicarboxylicus</name>
    <dbReference type="NCBI Taxonomy" id="83767"/>
    <lineage>
        <taxon>Bacteria</taxon>
        <taxon>Pseudomonadati</taxon>
        <taxon>Pseudomonadota</taxon>
        <taxon>Betaproteobacteria</taxon>
        <taxon>Rhodocyclales</taxon>
        <taxon>Rhodocyclaceae</taxon>
        <taxon>Propionivibrio</taxon>
    </lineage>
</organism>
<evidence type="ECO:0000259" key="5">
    <source>
        <dbReference type="SMART" id="SM00829"/>
    </source>
</evidence>
<dbReference type="STRING" id="83767.SAMN05660652_01044"/>
<dbReference type="Gene3D" id="3.40.50.720">
    <property type="entry name" value="NAD(P)-binding Rossmann-like Domain"/>
    <property type="match status" value="1"/>
</dbReference>
<comment type="cofactor">
    <cofactor evidence="4">
        <name>Zn(2+)</name>
        <dbReference type="ChEBI" id="CHEBI:29105"/>
    </cofactor>
</comment>
<keyword evidence="1 4" id="KW-0479">Metal-binding</keyword>
<name>A0A1G7Z2R5_9RHOO</name>
<dbReference type="InterPro" id="IPR013154">
    <property type="entry name" value="ADH-like_N"/>
</dbReference>
<reference evidence="6 7" key="1">
    <citation type="submission" date="2016-10" db="EMBL/GenBank/DDBJ databases">
        <authorList>
            <person name="de Groot N.N."/>
        </authorList>
    </citation>
    <scope>NUCLEOTIDE SEQUENCE [LARGE SCALE GENOMIC DNA]</scope>
    <source>
        <strain evidence="6 7">DSM 5885</strain>
    </source>
</reference>
<dbReference type="GO" id="GO:0016616">
    <property type="term" value="F:oxidoreductase activity, acting on the CH-OH group of donors, NAD or NADP as acceptor"/>
    <property type="evidence" value="ECO:0007669"/>
    <property type="project" value="UniProtKB-ARBA"/>
</dbReference>
<evidence type="ECO:0000256" key="4">
    <source>
        <dbReference type="RuleBase" id="RU361277"/>
    </source>
</evidence>